<evidence type="ECO:0000313" key="1">
    <source>
        <dbReference type="EnsemblPlants" id="KQL22610"/>
    </source>
</evidence>
<reference evidence="2" key="1">
    <citation type="journal article" date="2012" name="Nat. Biotechnol.">
        <title>Reference genome sequence of the model plant Setaria.</title>
        <authorList>
            <person name="Bennetzen J.L."/>
            <person name="Schmutz J."/>
            <person name="Wang H."/>
            <person name="Percifield R."/>
            <person name="Hawkins J."/>
            <person name="Pontaroli A.C."/>
            <person name="Estep M."/>
            <person name="Feng L."/>
            <person name="Vaughn J.N."/>
            <person name="Grimwood J."/>
            <person name="Jenkins J."/>
            <person name="Barry K."/>
            <person name="Lindquist E."/>
            <person name="Hellsten U."/>
            <person name="Deshpande S."/>
            <person name="Wang X."/>
            <person name="Wu X."/>
            <person name="Mitros T."/>
            <person name="Triplett J."/>
            <person name="Yang X."/>
            <person name="Ye C.Y."/>
            <person name="Mauro-Herrera M."/>
            <person name="Wang L."/>
            <person name="Li P."/>
            <person name="Sharma M."/>
            <person name="Sharma R."/>
            <person name="Ronald P.C."/>
            <person name="Panaud O."/>
            <person name="Kellogg E.A."/>
            <person name="Brutnell T.P."/>
            <person name="Doust A.N."/>
            <person name="Tuskan G.A."/>
            <person name="Rokhsar D."/>
            <person name="Devos K.M."/>
        </authorList>
    </citation>
    <scope>NUCLEOTIDE SEQUENCE [LARGE SCALE GENOMIC DNA]</scope>
    <source>
        <strain evidence="2">cv. Yugu1</strain>
    </source>
</reference>
<dbReference type="Proteomes" id="UP000004995">
    <property type="component" value="Unassembled WGS sequence"/>
</dbReference>
<dbReference type="InParanoid" id="K4A3Z9"/>
<dbReference type="HOGENOM" id="CLU_3225524_0_0_1"/>
<keyword evidence="2" id="KW-1185">Reference proteome</keyword>
<organism evidence="1 2">
    <name type="scientific">Setaria italica</name>
    <name type="common">Foxtail millet</name>
    <name type="synonym">Panicum italicum</name>
    <dbReference type="NCBI Taxonomy" id="4555"/>
    <lineage>
        <taxon>Eukaryota</taxon>
        <taxon>Viridiplantae</taxon>
        <taxon>Streptophyta</taxon>
        <taxon>Embryophyta</taxon>
        <taxon>Tracheophyta</taxon>
        <taxon>Spermatophyta</taxon>
        <taxon>Magnoliopsida</taxon>
        <taxon>Liliopsida</taxon>
        <taxon>Poales</taxon>
        <taxon>Poaceae</taxon>
        <taxon>PACMAD clade</taxon>
        <taxon>Panicoideae</taxon>
        <taxon>Panicodae</taxon>
        <taxon>Paniceae</taxon>
        <taxon>Cenchrinae</taxon>
        <taxon>Setaria</taxon>
    </lineage>
</organism>
<accession>K4A3Z9</accession>
<dbReference type="EnsemblPlants" id="KQL22610">
    <property type="protein sequence ID" value="KQL22610"/>
    <property type="gene ID" value="SETIT_033603mg"/>
</dbReference>
<dbReference type="EMBL" id="AGNK02000693">
    <property type="status" value="NOT_ANNOTATED_CDS"/>
    <property type="molecule type" value="Genomic_DNA"/>
</dbReference>
<sequence>MTLFVAIGRQRCFSTSSPPPNTHMLPGIANRCAPVASCSPALLC</sequence>
<protein>
    <submittedName>
        <fullName evidence="1">Uncharacterized protein</fullName>
    </submittedName>
</protein>
<dbReference type="Gramene" id="KQL22610">
    <property type="protein sequence ID" value="KQL22610"/>
    <property type="gene ID" value="SETIT_033603mg"/>
</dbReference>
<dbReference type="AlphaFoldDB" id="K4A3Z9"/>
<evidence type="ECO:0000313" key="2">
    <source>
        <dbReference type="Proteomes" id="UP000004995"/>
    </source>
</evidence>
<reference evidence="1" key="2">
    <citation type="submission" date="2018-08" db="UniProtKB">
        <authorList>
            <consortium name="EnsemblPlants"/>
        </authorList>
    </citation>
    <scope>IDENTIFICATION</scope>
    <source>
        <strain evidence="1">Yugu1</strain>
    </source>
</reference>
<proteinExistence type="predicted"/>
<name>K4A3Z9_SETIT</name>